<name>A0AAV7KY06_PLEWA</name>
<evidence type="ECO:0000313" key="2">
    <source>
        <dbReference type="EMBL" id="KAJ1083117.1"/>
    </source>
</evidence>
<feature type="region of interest" description="Disordered" evidence="1">
    <location>
        <begin position="1"/>
        <end position="66"/>
    </location>
</feature>
<evidence type="ECO:0000313" key="3">
    <source>
        <dbReference type="Proteomes" id="UP001066276"/>
    </source>
</evidence>
<comment type="caution">
    <text evidence="2">The sequence shown here is derived from an EMBL/GenBank/DDBJ whole genome shotgun (WGS) entry which is preliminary data.</text>
</comment>
<reference evidence="2" key="1">
    <citation type="journal article" date="2022" name="bioRxiv">
        <title>Sequencing and chromosome-scale assembly of the giantPleurodeles waltlgenome.</title>
        <authorList>
            <person name="Brown T."/>
            <person name="Elewa A."/>
            <person name="Iarovenko S."/>
            <person name="Subramanian E."/>
            <person name="Araus A.J."/>
            <person name="Petzold A."/>
            <person name="Susuki M."/>
            <person name="Suzuki K.-i.T."/>
            <person name="Hayashi T."/>
            <person name="Toyoda A."/>
            <person name="Oliveira C."/>
            <person name="Osipova E."/>
            <person name="Leigh N.D."/>
            <person name="Simon A."/>
            <person name="Yun M.H."/>
        </authorList>
    </citation>
    <scope>NUCLEOTIDE SEQUENCE</scope>
    <source>
        <strain evidence="2">20211129_DDA</strain>
        <tissue evidence="2">Liver</tissue>
    </source>
</reference>
<organism evidence="2 3">
    <name type="scientific">Pleurodeles waltl</name>
    <name type="common">Iberian ribbed newt</name>
    <dbReference type="NCBI Taxonomy" id="8319"/>
    <lineage>
        <taxon>Eukaryota</taxon>
        <taxon>Metazoa</taxon>
        <taxon>Chordata</taxon>
        <taxon>Craniata</taxon>
        <taxon>Vertebrata</taxon>
        <taxon>Euteleostomi</taxon>
        <taxon>Amphibia</taxon>
        <taxon>Batrachia</taxon>
        <taxon>Caudata</taxon>
        <taxon>Salamandroidea</taxon>
        <taxon>Salamandridae</taxon>
        <taxon>Pleurodelinae</taxon>
        <taxon>Pleurodeles</taxon>
    </lineage>
</organism>
<gene>
    <name evidence="2" type="ORF">NDU88_003277</name>
</gene>
<accession>A0AAV7KY06</accession>
<keyword evidence="3" id="KW-1185">Reference proteome</keyword>
<feature type="compositionally biased region" description="Basic and acidic residues" evidence="1">
    <location>
        <begin position="33"/>
        <end position="45"/>
    </location>
</feature>
<dbReference type="Proteomes" id="UP001066276">
    <property type="component" value="Chromosome 12"/>
</dbReference>
<proteinExistence type="predicted"/>
<protein>
    <submittedName>
        <fullName evidence="2">Uncharacterized protein</fullName>
    </submittedName>
</protein>
<dbReference type="AlphaFoldDB" id="A0AAV7KY06"/>
<evidence type="ECO:0000256" key="1">
    <source>
        <dbReference type="SAM" id="MobiDB-lite"/>
    </source>
</evidence>
<sequence>MQPGGTPWKTDAGTGLGARQPPLMTGGGAIFPLKEERSHGEEAARLHFGPGGPTFLPVMGGGWGSA</sequence>
<dbReference type="EMBL" id="JANPWB010000016">
    <property type="protein sequence ID" value="KAJ1083117.1"/>
    <property type="molecule type" value="Genomic_DNA"/>
</dbReference>